<organism evidence="2 3">
    <name type="scientific">Acidimangrovimonas pyrenivorans</name>
    <dbReference type="NCBI Taxonomy" id="2030798"/>
    <lineage>
        <taxon>Bacteria</taxon>
        <taxon>Pseudomonadati</taxon>
        <taxon>Pseudomonadota</taxon>
        <taxon>Alphaproteobacteria</taxon>
        <taxon>Rhodobacterales</taxon>
        <taxon>Paracoccaceae</taxon>
        <taxon>Acidimangrovimonas</taxon>
    </lineage>
</organism>
<sequence length="101" mass="11034">MRLALVLLVLSALAGCAASPAPPFFGAQRQQVTRGGHDYVLYRRGDRVEVIRLGYARPGEHRAIRATMLSLIPELTGCRPWKHSLHGDSGEMRGRLVCPAG</sequence>
<accession>A0ABV7AC33</accession>
<dbReference type="PROSITE" id="PS51257">
    <property type="entry name" value="PROKAR_LIPOPROTEIN"/>
    <property type="match status" value="1"/>
</dbReference>
<keyword evidence="1" id="KW-0732">Signal</keyword>
<dbReference type="EMBL" id="JBHRSK010000001">
    <property type="protein sequence ID" value="MFC2966505.1"/>
    <property type="molecule type" value="Genomic_DNA"/>
</dbReference>
<evidence type="ECO:0000313" key="3">
    <source>
        <dbReference type="Proteomes" id="UP001595443"/>
    </source>
</evidence>
<feature type="signal peptide" evidence="1">
    <location>
        <begin position="1"/>
        <end position="17"/>
    </location>
</feature>
<name>A0ABV7AC33_9RHOB</name>
<dbReference type="RefSeq" id="WP_377830680.1">
    <property type="nucleotide sequence ID" value="NZ_JBHRSK010000001.1"/>
</dbReference>
<reference evidence="3" key="1">
    <citation type="journal article" date="2019" name="Int. J. Syst. Evol. Microbiol.">
        <title>The Global Catalogue of Microorganisms (GCM) 10K type strain sequencing project: providing services to taxonomists for standard genome sequencing and annotation.</title>
        <authorList>
            <consortium name="The Broad Institute Genomics Platform"/>
            <consortium name="The Broad Institute Genome Sequencing Center for Infectious Disease"/>
            <person name="Wu L."/>
            <person name="Ma J."/>
        </authorList>
    </citation>
    <scope>NUCLEOTIDE SEQUENCE [LARGE SCALE GENOMIC DNA]</scope>
    <source>
        <strain evidence="3">KCTC 62192</strain>
    </source>
</reference>
<evidence type="ECO:0000256" key="1">
    <source>
        <dbReference type="SAM" id="SignalP"/>
    </source>
</evidence>
<dbReference type="Proteomes" id="UP001595443">
    <property type="component" value="Unassembled WGS sequence"/>
</dbReference>
<protein>
    <submittedName>
        <fullName evidence="2">Uncharacterized protein</fullName>
    </submittedName>
</protein>
<keyword evidence="3" id="KW-1185">Reference proteome</keyword>
<feature type="chain" id="PRO_5046712528" evidence="1">
    <location>
        <begin position="18"/>
        <end position="101"/>
    </location>
</feature>
<evidence type="ECO:0000313" key="2">
    <source>
        <dbReference type="EMBL" id="MFC2966505.1"/>
    </source>
</evidence>
<comment type="caution">
    <text evidence="2">The sequence shown here is derived from an EMBL/GenBank/DDBJ whole genome shotgun (WGS) entry which is preliminary data.</text>
</comment>
<proteinExistence type="predicted"/>
<gene>
    <name evidence="2" type="ORF">ACFOES_00210</name>
</gene>